<dbReference type="InterPro" id="IPR036388">
    <property type="entry name" value="WH-like_DNA-bd_sf"/>
</dbReference>
<evidence type="ECO:0000313" key="2">
    <source>
        <dbReference type="EMBL" id="NCD67802.1"/>
    </source>
</evidence>
<dbReference type="PANTHER" id="PTHR33169">
    <property type="entry name" value="PADR-FAMILY TRANSCRIPTIONAL REGULATOR"/>
    <property type="match status" value="1"/>
</dbReference>
<comment type="caution">
    <text evidence="2">The sequence shown here is derived from an EMBL/GenBank/DDBJ whole genome shotgun (WGS) entry which is preliminary data.</text>
</comment>
<sequence length="112" mass="12476">MYSKELLKGTIEIIILKLLSENVKMYGYEITQTVKELTANKIQISEGAMYSSLHKLEATGVLETESVMVGKRPRVYYRLTKSGAAVATEKIAELASFIKSLNDVIDFNVNIA</sequence>
<dbReference type="PANTHER" id="PTHR33169:SF14">
    <property type="entry name" value="TRANSCRIPTIONAL REGULATOR RV3488"/>
    <property type="match status" value="1"/>
</dbReference>
<organism evidence="2 3">
    <name type="scientific">Mucilaginibacter agri</name>
    <dbReference type="NCBI Taxonomy" id="2695265"/>
    <lineage>
        <taxon>Bacteria</taxon>
        <taxon>Pseudomonadati</taxon>
        <taxon>Bacteroidota</taxon>
        <taxon>Sphingobacteriia</taxon>
        <taxon>Sphingobacteriales</taxon>
        <taxon>Sphingobacteriaceae</taxon>
        <taxon>Mucilaginibacter</taxon>
    </lineage>
</organism>
<protein>
    <submittedName>
        <fullName evidence="2">PadR family transcriptional regulator</fullName>
    </submittedName>
</protein>
<dbReference type="InterPro" id="IPR052509">
    <property type="entry name" value="Metal_resp_DNA-bind_regulator"/>
</dbReference>
<dbReference type="Pfam" id="PF03551">
    <property type="entry name" value="PadR"/>
    <property type="match status" value="1"/>
</dbReference>
<dbReference type="RefSeq" id="WP_166091347.1">
    <property type="nucleotide sequence ID" value="NZ_WWEO01000026.1"/>
</dbReference>
<accession>A0A965ZDK7</accession>
<name>A0A965ZDK7_9SPHI</name>
<reference evidence="2" key="2">
    <citation type="submission" date="2020-10" db="EMBL/GenBank/DDBJ databases">
        <title>Mucilaginibacter sp. nov., isolated from soil.</title>
        <authorList>
            <person name="Jeon C.O."/>
        </authorList>
    </citation>
    <scope>NUCLEOTIDE SEQUENCE</scope>
    <source>
        <strain evidence="2">R11</strain>
    </source>
</reference>
<reference evidence="2" key="1">
    <citation type="submission" date="2020-01" db="EMBL/GenBank/DDBJ databases">
        <authorList>
            <person name="Seo Y.L."/>
        </authorList>
    </citation>
    <scope>NUCLEOTIDE SEQUENCE</scope>
    <source>
        <strain evidence="2">R11</strain>
    </source>
</reference>
<evidence type="ECO:0000313" key="3">
    <source>
        <dbReference type="Proteomes" id="UP000638732"/>
    </source>
</evidence>
<dbReference type="SUPFAM" id="SSF46785">
    <property type="entry name" value="Winged helix' DNA-binding domain"/>
    <property type="match status" value="1"/>
</dbReference>
<dbReference type="InterPro" id="IPR036390">
    <property type="entry name" value="WH_DNA-bd_sf"/>
</dbReference>
<dbReference type="Proteomes" id="UP000638732">
    <property type="component" value="Unassembled WGS sequence"/>
</dbReference>
<dbReference type="AlphaFoldDB" id="A0A965ZDK7"/>
<feature type="domain" description="Transcription regulator PadR N-terminal" evidence="1">
    <location>
        <begin position="15"/>
        <end position="87"/>
    </location>
</feature>
<gene>
    <name evidence="2" type="ORF">GSY63_00365</name>
</gene>
<keyword evidence="3" id="KW-1185">Reference proteome</keyword>
<dbReference type="InterPro" id="IPR005149">
    <property type="entry name" value="Tscrpt_reg_PadR_N"/>
</dbReference>
<proteinExistence type="predicted"/>
<dbReference type="Gene3D" id="1.10.10.10">
    <property type="entry name" value="Winged helix-like DNA-binding domain superfamily/Winged helix DNA-binding domain"/>
    <property type="match status" value="1"/>
</dbReference>
<evidence type="ECO:0000259" key="1">
    <source>
        <dbReference type="Pfam" id="PF03551"/>
    </source>
</evidence>
<dbReference type="EMBL" id="WWEO01000026">
    <property type="protein sequence ID" value="NCD67802.1"/>
    <property type="molecule type" value="Genomic_DNA"/>
</dbReference>